<feature type="chain" id="PRO_5031379073" evidence="4">
    <location>
        <begin position="21"/>
        <end position="342"/>
    </location>
</feature>
<keyword evidence="5" id="KW-0966">Cell projection</keyword>
<keyword evidence="2" id="KW-0574">Periplasm</keyword>
<dbReference type="Proteomes" id="UP000595917">
    <property type="component" value="Chromosome"/>
</dbReference>
<proteinExistence type="predicted"/>
<evidence type="ECO:0000256" key="3">
    <source>
        <dbReference type="ARBA" id="ARBA00023143"/>
    </source>
</evidence>
<dbReference type="RefSeq" id="WP_215625712.1">
    <property type="nucleotide sequence ID" value="NZ_CP067089.2"/>
</dbReference>
<reference evidence="5" key="1">
    <citation type="submission" date="2021-01" db="EMBL/GenBank/DDBJ databases">
        <title>Description of Breznakiella homolactica.</title>
        <authorList>
            <person name="Song Y."/>
            <person name="Brune A."/>
        </authorList>
    </citation>
    <scope>NUCLEOTIDE SEQUENCE</scope>
    <source>
        <strain evidence="5">RmG30</strain>
    </source>
</reference>
<comment type="subcellular location">
    <subcellularLocation>
        <location evidence="1">Periplasmic flagellum</location>
    </subcellularLocation>
</comment>
<feature type="signal peptide" evidence="4">
    <location>
        <begin position="1"/>
        <end position="20"/>
    </location>
</feature>
<dbReference type="GO" id="GO:0030288">
    <property type="term" value="C:outer membrane-bounded periplasmic space"/>
    <property type="evidence" value="ECO:0007669"/>
    <property type="project" value="InterPro"/>
</dbReference>
<dbReference type="Pfam" id="PF04620">
    <property type="entry name" value="FlaA"/>
    <property type="match status" value="1"/>
</dbReference>
<evidence type="ECO:0000313" key="5">
    <source>
        <dbReference type="EMBL" id="QQO08406.1"/>
    </source>
</evidence>
<organism evidence="5 6">
    <name type="scientific">Breznakiella homolactica</name>
    <dbReference type="NCBI Taxonomy" id="2798577"/>
    <lineage>
        <taxon>Bacteria</taxon>
        <taxon>Pseudomonadati</taxon>
        <taxon>Spirochaetota</taxon>
        <taxon>Spirochaetia</taxon>
        <taxon>Spirochaetales</taxon>
        <taxon>Breznakiellaceae</taxon>
        <taxon>Breznakiella</taxon>
    </lineage>
</organism>
<accession>A0A7T8B9K5</accession>
<keyword evidence="6" id="KW-1185">Reference proteome</keyword>
<protein>
    <submittedName>
        <fullName evidence="5">Flagellar filament outer layer protein FlaA</fullName>
    </submittedName>
</protein>
<dbReference type="AlphaFoldDB" id="A0A7T8B9K5"/>
<dbReference type="KEGG" id="bhc:JFL75_15920"/>
<evidence type="ECO:0000313" key="6">
    <source>
        <dbReference type="Proteomes" id="UP000595917"/>
    </source>
</evidence>
<dbReference type="GO" id="GO:0055040">
    <property type="term" value="C:periplasmic flagellum"/>
    <property type="evidence" value="ECO:0007669"/>
    <property type="project" value="UniProtKB-SubCell"/>
</dbReference>
<dbReference type="GO" id="GO:0071973">
    <property type="term" value="P:bacterial-type flagellum-dependent cell motility"/>
    <property type="evidence" value="ECO:0007669"/>
    <property type="project" value="InterPro"/>
</dbReference>
<dbReference type="EMBL" id="CP067089">
    <property type="protein sequence ID" value="QQO08406.1"/>
    <property type="molecule type" value="Genomic_DNA"/>
</dbReference>
<name>A0A7T8B9K5_9SPIR</name>
<keyword evidence="5" id="KW-0969">Cilium</keyword>
<evidence type="ECO:0000256" key="2">
    <source>
        <dbReference type="ARBA" id="ARBA00022764"/>
    </source>
</evidence>
<keyword evidence="5" id="KW-0282">Flagellum</keyword>
<evidence type="ECO:0000256" key="4">
    <source>
        <dbReference type="SAM" id="SignalP"/>
    </source>
</evidence>
<dbReference type="InterPro" id="IPR006714">
    <property type="entry name" value="FlaA"/>
</dbReference>
<evidence type="ECO:0000256" key="1">
    <source>
        <dbReference type="ARBA" id="ARBA00004631"/>
    </source>
</evidence>
<sequence>MKRIFILVAIALFAAGSLFADEAILIDFSKLVADIIPNQDDAPTQNRATMMDYANVAGGSFTTEQKSVMKTSLAIPNWEVVLASSSRTVDNQIRSYTVEAPSKQFGTVMGVRVHFPVEPFHSWAIIKPPFDIPAFEASAEIDDEGNIQEPESGEFTNTGSTRFEDGFGVIKNVGTIKSVAVNAYGLNFPHSLAVILVDSQGNEQYVNMGYLNYDGWGELRWDNPSYVVHVRNRELRLYPLYPKSTPFIKFGGFLVQRDAANEGGDFITYFKDVKVIYDKAVLETDRDIDDESLWNIIRDRENAKKAWEMSRFGQNQVLRYLESQKQATENSFTPTATTNEQQ</sequence>
<gene>
    <name evidence="5" type="ORF">JFL75_15920</name>
</gene>
<keyword evidence="4" id="KW-0732">Signal</keyword>
<keyword evidence="3" id="KW-0975">Bacterial flagellum</keyword>